<reference evidence="4" key="1">
    <citation type="journal article" date="2024" name="FEMS Microbiol. Lett.">
        <title>Genomic insights into Spiroplasma endosymbionts that induce male-killing and protective phenotypes in the pea aphid.</title>
        <authorList>
            <person name="Arai H."/>
            <person name="Legeai F."/>
            <person name="Kageyama D."/>
            <person name="Sugio A."/>
            <person name="Simon J.C."/>
        </authorList>
    </citation>
    <scope>NUCLEOTIDE SEQUENCE [LARGE SCALE GENOMIC DNA]</scope>
    <source>
        <strain evidence="4">sAp269</strain>
    </source>
</reference>
<accession>A0ABM8JNA9</accession>
<evidence type="ECO:0008006" key="5">
    <source>
        <dbReference type="Google" id="ProtNLM"/>
    </source>
</evidence>
<feature type="transmembrane region" description="Helical" evidence="2">
    <location>
        <begin position="284"/>
        <end position="305"/>
    </location>
</feature>
<sequence>MLKGDINMTSKTKSQTYNFLLENKSIEDIKKQTNINVKEIKNKRHGGKTYRIDNANNRLINDKLSENEIFYDTYDTVFDWNNIYTEEISKSQTTIQEQTKEIQQLKNEIEKLKQSKQSDFNLTKYSYNAITICDEKQRTNTGVDKIYEEILPIEDKIIFLTTFVHDNQSITEEIIHFYQLTNGNIEVMKQLKKYEDINKYKDDLSLIEPNSNHKKIIKIEPVSIKKFLNNQKESNLNITKSEWITFLTISIFSLCLLSVPAVLTIFLPTIIVGATVGIIIAEKIGILAVSTLVIGALDKVLWNLVSHKTEKIKTKIKNTIFWLLRKLTFCKSISKNKEELEIKNNIKKTIENLTSDKFETKLQTQYDILKQELDNRKEENPDKLISNNKINHKSNNVLENSSIESLNPSNFDSSIRNTVNQQEQSSTISKSNWNKVKGLLTT</sequence>
<evidence type="ECO:0000313" key="4">
    <source>
        <dbReference type="Proteomes" id="UP001473424"/>
    </source>
</evidence>
<gene>
    <name evidence="3" type="ORF">SAP269_13720</name>
</gene>
<feature type="coiled-coil region" evidence="1">
    <location>
        <begin position="88"/>
        <end position="122"/>
    </location>
</feature>
<name>A0ABM8JNA9_9MOLU</name>
<evidence type="ECO:0000313" key="3">
    <source>
        <dbReference type="EMBL" id="BET38783.1"/>
    </source>
</evidence>
<feature type="transmembrane region" description="Helical" evidence="2">
    <location>
        <begin position="243"/>
        <end position="272"/>
    </location>
</feature>
<keyword evidence="1" id="KW-0175">Coiled coil</keyword>
<dbReference type="Proteomes" id="UP001473424">
    <property type="component" value="Chromosome"/>
</dbReference>
<keyword evidence="2" id="KW-0812">Transmembrane</keyword>
<evidence type="ECO:0000256" key="2">
    <source>
        <dbReference type="SAM" id="Phobius"/>
    </source>
</evidence>
<keyword evidence="2" id="KW-0472">Membrane</keyword>
<keyword evidence="4" id="KW-1185">Reference proteome</keyword>
<protein>
    <recommendedName>
        <fullName evidence="5">Transmembrane protein</fullName>
    </recommendedName>
</protein>
<dbReference type="EMBL" id="AP028955">
    <property type="protein sequence ID" value="BET38783.1"/>
    <property type="molecule type" value="Genomic_DNA"/>
</dbReference>
<organism evidence="3 4">
    <name type="scientific">Spiroplasma ixodetis</name>
    <dbReference type="NCBI Taxonomy" id="2141"/>
    <lineage>
        <taxon>Bacteria</taxon>
        <taxon>Bacillati</taxon>
        <taxon>Mycoplasmatota</taxon>
        <taxon>Mollicutes</taxon>
        <taxon>Entomoplasmatales</taxon>
        <taxon>Spiroplasmataceae</taxon>
        <taxon>Spiroplasma</taxon>
    </lineage>
</organism>
<evidence type="ECO:0000256" key="1">
    <source>
        <dbReference type="SAM" id="Coils"/>
    </source>
</evidence>
<proteinExistence type="predicted"/>
<keyword evidence="2" id="KW-1133">Transmembrane helix</keyword>